<dbReference type="Proteomes" id="UP000295578">
    <property type="component" value="Unassembled WGS sequence"/>
</dbReference>
<dbReference type="OrthoDB" id="9764318at2"/>
<gene>
    <name evidence="6" type="ORF">E1293_42830</name>
</gene>
<keyword evidence="6" id="KW-0456">Lyase</keyword>
<dbReference type="NCBIfam" id="NF005558">
    <property type="entry name" value="PRK07229.1"/>
    <property type="match status" value="1"/>
</dbReference>
<evidence type="ECO:0000256" key="3">
    <source>
        <dbReference type="ARBA" id="ARBA00023014"/>
    </source>
</evidence>
<dbReference type="Pfam" id="PF00694">
    <property type="entry name" value="Aconitase_C"/>
    <property type="match status" value="1"/>
</dbReference>
<comment type="caution">
    <text evidence="6">The sequence shown here is derived from an EMBL/GenBank/DDBJ whole genome shotgun (WGS) entry which is preliminary data.</text>
</comment>
<dbReference type="AlphaFoldDB" id="A0A4R5A2C7"/>
<dbReference type="InterPro" id="IPR006250">
    <property type="entry name" value="Aconitase_put"/>
</dbReference>
<feature type="domain" description="Aconitase/3-isopropylmalate dehydratase large subunit alpha/beta/alpha" evidence="4">
    <location>
        <begin position="16"/>
        <end position="412"/>
    </location>
</feature>
<keyword evidence="2" id="KW-0408">Iron</keyword>
<sequence>MTEGTGGRNVARKLIASHLASGEMTPGTEIGIHVDQTLTQDATGTMVMLELEALDLDRVKTDVSVQYVDHNLLQADERNMADHIFLRSACRRYGLWFSKAGNGVSHPTHMQRFGVPGATMVGSDSHTCAAGSLGMLAIGVGGLEVAMAMAGEPLHITMPEIWGVRLTGVLPPWLSAKDVILEMLRRHGVRGGVNRIIEYHGPGLASLTAMDRHVIANMGAELGATTTVFPSDERVLEFLRAEGRADDFTELVADADASYDVTEEIDLSALEPLIARPSSPGDVVPVREVAGEDVHQVVVGSSANPGLRDFASVAAIVKGRQVPPGVSLDVNPTSRQILVDLTRMGATADLIQAGARIHQAGCLGCIGMGQAPAIGRNSLRTFPRNFPGRSGTKDDRVWLCSPETAAAAVLTGRITDPRDLGMDPPAVRLPETSSVNREMLEGPPPEDEARRVELEKAPSIGALPELDPLPDAIEVPVVIKVGDDVSTDEILMAGAQALPYRSDIAKLADFAFIRLDEGYPERAREAGQHAVVGGRNYGQGSSREHAAIAPRHLGLRLVLARGYARIHWQNLVNFGILPLEFADEGDYDRIEQGDVLRVENVRDALKAGKGIDVRNTTKDETYQARHRLSARQRDLVAAGGQIPLLRERALGR</sequence>
<dbReference type="GO" id="GO:0046872">
    <property type="term" value="F:metal ion binding"/>
    <property type="evidence" value="ECO:0007669"/>
    <property type="project" value="UniProtKB-KW"/>
</dbReference>
<dbReference type="NCBIfam" id="TIGR01342">
    <property type="entry name" value="acon_putative"/>
    <property type="match status" value="1"/>
</dbReference>
<dbReference type="SUPFAM" id="SSF52016">
    <property type="entry name" value="LeuD/IlvD-like"/>
    <property type="match status" value="1"/>
</dbReference>
<proteinExistence type="predicted"/>
<dbReference type="InterPro" id="IPR036008">
    <property type="entry name" value="Aconitase_4Fe-4S_dom"/>
</dbReference>
<keyword evidence="3" id="KW-0411">Iron-sulfur</keyword>
<dbReference type="InterPro" id="IPR050926">
    <property type="entry name" value="Aconitase/IPM_isomerase"/>
</dbReference>
<keyword evidence="7" id="KW-1185">Reference proteome</keyword>
<evidence type="ECO:0000256" key="2">
    <source>
        <dbReference type="ARBA" id="ARBA00023004"/>
    </source>
</evidence>
<dbReference type="Gene3D" id="3.20.19.10">
    <property type="entry name" value="Aconitase, domain 4"/>
    <property type="match status" value="1"/>
</dbReference>
<dbReference type="Pfam" id="PF00330">
    <property type="entry name" value="Aconitase"/>
    <property type="match status" value="1"/>
</dbReference>
<dbReference type="Gene3D" id="3.30.499.10">
    <property type="entry name" value="Aconitase, domain 3"/>
    <property type="match status" value="2"/>
</dbReference>
<dbReference type="PANTHER" id="PTHR43160:SF3">
    <property type="entry name" value="ACONITATE HYDRATASE, MITOCHONDRIAL"/>
    <property type="match status" value="1"/>
</dbReference>
<evidence type="ECO:0000256" key="1">
    <source>
        <dbReference type="ARBA" id="ARBA00022723"/>
    </source>
</evidence>
<keyword evidence="1" id="KW-0479">Metal-binding</keyword>
<dbReference type="SUPFAM" id="SSF53732">
    <property type="entry name" value="Aconitase iron-sulfur domain"/>
    <property type="match status" value="1"/>
</dbReference>
<dbReference type="GO" id="GO:0051539">
    <property type="term" value="F:4 iron, 4 sulfur cluster binding"/>
    <property type="evidence" value="ECO:0007669"/>
    <property type="project" value="TreeGrafter"/>
</dbReference>
<dbReference type="InterPro" id="IPR015931">
    <property type="entry name" value="Acnase/IPM_dHydase_lsu_aba_1/3"/>
</dbReference>
<dbReference type="InterPro" id="IPR001030">
    <property type="entry name" value="Acoase/IPM_deHydtase_lsu_aba"/>
</dbReference>
<dbReference type="EC" id="4.2.1.3" evidence="6"/>
<dbReference type="PANTHER" id="PTHR43160">
    <property type="entry name" value="ACONITATE HYDRATASE B"/>
    <property type="match status" value="1"/>
</dbReference>
<evidence type="ECO:0000313" key="6">
    <source>
        <dbReference type="EMBL" id="TDD63622.1"/>
    </source>
</evidence>
<dbReference type="EMBL" id="SMKY01000403">
    <property type="protein sequence ID" value="TDD63622.1"/>
    <property type="molecule type" value="Genomic_DNA"/>
</dbReference>
<dbReference type="GO" id="GO:0005829">
    <property type="term" value="C:cytosol"/>
    <property type="evidence" value="ECO:0007669"/>
    <property type="project" value="TreeGrafter"/>
</dbReference>
<dbReference type="GO" id="GO:0003994">
    <property type="term" value="F:aconitate hydratase activity"/>
    <property type="evidence" value="ECO:0007669"/>
    <property type="project" value="UniProtKB-EC"/>
</dbReference>
<dbReference type="PRINTS" id="PR00415">
    <property type="entry name" value="ACONITASE"/>
</dbReference>
<accession>A0A4R5A2C7</accession>
<evidence type="ECO:0000313" key="7">
    <source>
        <dbReference type="Proteomes" id="UP000295578"/>
    </source>
</evidence>
<dbReference type="RefSeq" id="WP_132205221.1">
    <property type="nucleotide sequence ID" value="NZ_SMKY01000403.1"/>
</dbReference>
<organism evidence="6 7">
    <name type="scientific">Actinomadura darangshiensis</name>
    <dbReference type="NCBI Taxonomy" id="705336"/>
    <lineage>
        <taxon>Bacteria</taxon>
        <taxon>Bacillati</taxon>
        <taxon>Actinomycetota</taxon>
        <taxon>Actinomycetes</taxon>
        <taxon>Streptosporangiales</taxon>
        <taxon>Thermomonosporaceae</taxon>
        <taxon>Actinomadura</taxon>
    </lineage>
</organism>
<protein>
    <submittedName>
        <fullName evidence="6">Aconitate hydratase</fullName>
        <ecNumber evidence="6">4.2.1.3</ecNumber>
    </submittedName>
</protein>
<dbReference type="InterPro" id="IPR015928">
    <property type="entry name" value="Aconitase/3IPM_dehydase_swvl"/>
</dbReference>
<feature type="domain" description="Aconitase A/isopropylmalate dehydratase small subunit swivel" evidence="5">
    <location>
        <begin position="527"/>
        <end position="583"/>
    </location>
</feature>
<evidence type="ECO:0000259" key="4">
    <source>
        <dbReference type="Pfam" id="PF00330"/>
    </source>
</evidence>
<dbReference type="GO" id="GO:0006099">
    <property type="term" value="P:tricarboxylic acid cycle"/>
    <property type="evidence" value="ECO:0007669"/>
    <property type="project" value="TreeGrafter"/>
</dbReference>
<evidence type="ECO:0000259" key="5">
    <source>
        <dbReference type="Pfam" id="PF00694"/>
    </source>
</evidence>
<dbReference type="InterPro" id="IPR000573">
    <property type="entry name" value="AconitaseA/IPMdHydase_ssu_swvl"/>
</dbReference>
<name>A0A4R5A2C7_9ACTN</name>
<reference evidence="6 7" key="1">
    <citation type="submission" date="2019-03" db="EMBL/GenBank/DDBJ databases">
        <title>Draft genome sequences of novel Actinobacteria.</title>
        <authorList>
            <person name="Sahin N."/>
            <person name="Ay H."/>
            <person name="Saygin H."/>
        </authorList>
    </citation>
    <scope>NUCLEOTIDE SEQUENCE [LARGE SCALE GENOMIC DNA]</scope>
    <source>
        <strain evidence="6 7">DSM 45941</strain>
    </source>
</reference>